<comment type="similarity">
    <text evidence="1 8">Belongs to the type-B carboxylesterase/lipase family.</text>
</comment>
<keyword evidence="5" id="KW-0325">Glycoprotein</keyword>
<dbReference type="PROSITE" id="PS00941">
    <property type="entry name" value="CARBOXYLESTERASE_B_2"/>
    <property type="match status" value="1"/>
</dbReference>
<comment type="caution">
    <text evidence="10">The sequence shown here is derived from an EMBL/GenBank/DDBJ whole genome shotgun (WGS) entry which is preliminary data.</text>
</comment>
<dbReference type="PRINTS" id="PR00878">
    <property type="entry name" value="CHOLNESTRASE"/>
</dbReference>
<feature type="domain" description="Carboxylesterase type B" evidence="9">
    <location>
        <begin position="70"/>
        <end position="598"/>
    </location>
</feature>
<protein>
    <recommendedName>
        <fullName evidence="8">Carboxylic ester hydrolase</fullName>
        <ecNumber evidence="8">3.1.1.-</ecNumber>
    </recommendedName>
</protein>
<dbReference type="GO" id="GO:0003990">
    <property type="term" value="F:acetylcholinesterase activity"/>
    <property type="evidence" value="ECO:0007669"/>
    <property type="project" value="UniProtKB-EC"/>
</dbReference>
<evidence type="ECO:0000256" key="3">
    <source>
        <dbReference type="ARBA" id="ARBA00022801"/>
    </source>
</evidence>
<reference evidence="10" key="1">
    <citation type="journal article" date="2024" name="Gigascience">
        <title>Chromosome-level genome of the poultry shaft louse Menopon gallinae provides insight into the host-switching and adaptive evolution of parasitic lice.</title>
        <authorList>
            <person name="Xu Y."/>
            <person name="Ma L."/>
            <person name="Liu S."/>
            <person name="Liang Y."/>
            <person name="Liu Q."/>
            <person name="He Z."/>
            <person name="Tian L."/>
            <person name="Duan Y."/>
            <person name="Cai W."/>
            <person name="Li H."/>
            <person name="Song F."/>
        </authorList>
    </citation>
    <scope>NUCLEOTIDE SEQUENCE</scope>
    <source>
        <strain evidence="10">Cailab_2023a</strain>
    </source>
</reference>
<dbReference type="CDD" id="cd00312">
    <property type="entry name" value="Esterase_lipase"/>
    <property type="match status" value="1"/>
</dbReference>
<keyword evidence="3 8" id="KW-0378">Hydrolase</keyword>
<evidence type="ECO:0000256" key="6">
    <source>
        <dbReference type="ARBA" id="ARBA00048484"/>
    </source>
</evidence>
<feature type="active site" description="Acyl-ester intermediate" evidence="7">
    <location>
        <position position="257"/>
    </location>
</feature>
<dbReference type="InterPro" id="IPR000997">
    <property type="entry name" value="Cholinesterase"/>
</dbReference>
<dbReference type="EMBL" id="JARGDH010000003">
    <property type="protein sequence ID" value="KAL0274001.1"/>
    <property type="molecule type" value="Genomic_DNA"/>
</dbReference>
<proteinExistence type="inferred from homology"/>
<sequence length="610" mass="68664">MEQSRSVASVEKIRRFAAMRFGFGIKPEQSAKTLILRMKGKDLRRILWNGASYHCSRICRNVFSIGVETVTVRVEQGELVGRKVTSVQGKTYYSFQGIPYAKPPIGPLRFKDPEPPDSWTGVRSALKQGEICIHKDIFTGVLRGSEDCLFLNIYTPHLPEKGVETEGKAVMFWIHGGGFYLGSGNAEVYGPDFLVAEDVILVTINYRLGALGFLSVGTEDAPGNAGLKDMVMALKWIKKNVAVFGGDPNNITIFGESAGGAAVQYLMLSPLAKGLFQRAISESGSAGAPWAFNPEMVKSSYKLGNVFGCDTSDPKLLVESLRKIPAKVIATKQNAALSEQNKRECIPFEFRPCIEPEGTPNAFITKHPRELIAEGKFESDVPYMTGINQMEGAIMLKSIVDKNPRASDLENDFERLVPRFLNLQYGSDESKEVAAKIREFYFKGKPLNTSTYQAYVDLSTDVHFFEPFSTTTRGFLKHMKSSLFNYYFLFEGDFNLFKKILNIKSIPGPVHSDELFYIFHVPILGQNIDPKTREMQMVKKMIRLWTNFAKYGNPTPDQGDEDLKNLIWPHVDEEDTHLLLNDQLSTSTHLLKERIDFWDKIKKQYCSPKE</sequence>
<evidence type="ECO:0000256" key="8">
    <source>
        <dbReference type="RuleBase" id="RU361235"/>
    </source>
</evidence>
<feature type="active site" description="Charge relay system" evidence="7">
    <location>
        <position position="391"/>
    </location>
</feature>
<dbReference type="PROSITE" id="PS00122">
    <property type="entry name" value="CARBOXYLESTERASE_B_1"/>
    <property type="match status" value="1"/>
</dbReference>
<dbReference type="FunFam" id="3.40.50.1820:FF:000092">
    <property type="entry name" value="Carboxylic ester hydrolase"/>
    <property type="match status" value="1"/>
</dbReference>
<feature type="active site" description="Charge relay system" evidence="7">
    <location>
        <position position="511"/>
    </location>
</feature>
<dbReference type="AlphaFoldDB" id="A0AAW2HWT9"/>
<gene>
    <name evidence="10" type="ORF">PYX00_006546</name>
</gene>
<dbReference type="InterPro" id="IPR050309">
    <property type="entry name" value="Type-B_Carboxylest/Lipase"/>
</dbReference>
<dbReference type="InterPro" id="IPR019826">
    <property type="entry name" value="Carboxylesterase_B_AS"/>
</dbReference>
<keyword evidence="2" id="KW-0719">Serine esterase</keyword>
<name>A0AAW2HWT9_9NEOP</name>
<organism evidence="10">
    <name type="scientific">Menopon gallinae</name>
    <name type="common">poultry shaft louse</name>
    <dbReference type="NCBI Taxonomy" id="328185"/>
    <lineage>
        <taxon>Eukaryota</taxon>
        <taxon>Metazoa</taxon>
        <taxon>Ecdysozoa</taxon>
        <taxon>Arthropoda</taxon>
        <taxon>Hexapoda</taxon>
        <taxon>Insecta</taxon>
        <taxon>Pterygota</taxon>
        <taxon>Neoptera</taxon>
        <taxon>Paraneoptera</taxon>
        <taxon>Psocodea</taxon>
        <taxon>Troctomorpha</taxon>
        <taxon>Phthiraptera</taxon>
        <taxon>Amblycera</taxon>
        <taxon>Menoponidae</taxon>
        <taxon>Menopon</taxon>
    </lineage>
</organism>
<evidence type="ECO:0000256" key="4">
    <source>
        <dbReference type="ARBA" id="ARBA00022867"/>
    </source>
</evidence>
<evidence type="ECO:0000256" key="1">
    <source>
        <dbReference type="ARBA" id="ARBA00005964"/>
    </source>
</evidence>
<dbReference type="Pfam" id="PF00135">
    <property type="entry name" value="COesterase"/>
    <property type="match status" value="1"/>
</dbReference>
<evidence type="ECO:0000313" key="10">
    <source>
        <dbReference type="EMBL" id="KAL0274001.1"/>
    </source>
</evidence>
<dbReference type="InterPro" id="IPR029058">
    <property type="entry name" value="AB_hydrolase_fold"/>
</dbReference>
<dbReference type="InterPro" id="IPR019819">
    <property type="entry name" value="Carboxylesterase_B_CS"/>
</dbReference>
<dbReference type="InterPro" id="IPR002018">
    <property type="entry name" value="CarbesteraseB"/>
</dbReference>
<accession>A0AAW2HWT9</accession>
<dbReference type="PANTHER" id="PTHR11559">
    <property type="entry name" value="CARBOXYLESTERASE"/>
    <property type="match status" value="1"/>
</dbReference>
<dbReference type="EC" id="3.1.1.-" evidence="8"/>
<evidence type="ECO:0000256" key="5">
    <source>
        <dbReference type="ARBA" id="ARBA00023180"/>
    </source>
</evidence>
<dbReference type="Gene3D" id="3.40.50.1820">
    <property type="entry name" value="alpha/beta hydrolase"/>
    <property type="match status" value="1"/>
</dbReference>
<dbReference type="SUPFAM" id="SSF53474">
    <property type="entry name" value="alpha/beta-Hydrolases"/>
    <property type="match status" value="1"/>
</dbReference>
<evidence type="ECO:0000259" key="9">
    <source>
        <dbReference type="Pfam" id="PF00135"/>
    </source>
</evidence>
<evidence type="ECO:0000256" key="2">
    <source>
        <dbReference type="ARBA" id="ARBA00022487"/>
    </source>
</evidence>
<keyword evidence="4" id="KW-0531">Neurotransmitter degradation</keyword>
<evidence type="ECO:0000256" key="7">
    <source>
        <dbReference type="PIRSR" id="PIRSR600997-1"/>
    </source>
</evidence>
<comment type="catalytic activity">
    <reaction evidence="6">
        <text>acetylcholine + H2O = choline + acetate + H(+)</text>
        <dbReference type="Rhea" id="RHEA:17561"/>
        <dbReference type="ChEBI" id="CHEBI:15354"/>
        <dbReference type="ChEBI" id="CHEBI:15355"/>
        <dbReference type="ChEBI" id="CHEBI:15377"/>
        <dbReference type="ChEBI" id="CHEBI:15378"/>
        <dbReference type="ChEBI" id="CHEBI:30089"/>
        <dbReference type="EC" id="3.1.1.7"/>
    </reaction>
</comment>